<evidence type="ECO:0008006" key="6">
    <source>
        <dbReference type="Google" id="ProtNLM"/>
    </source>
</evidence>
<sequence length="393" mass="46935">MFVAQLKSGQLISILHVSRNRLSVFEKLAPFFCPLCKQELILKKGEQKTPHFAHKTTCLIKPEGETETHLQGKKNLFAWLKRQGVKPQLEAYLPDINQRPDLLFQWNDKRVVIEFQCSVISSQDIYKRTSSYLNHNYYPIWFLYEGLVKKSPFTIQLNSFISQFIFHDQSYPVIISFHPQKEEFITYTNIVPFSKNRAFCLEQIYTMQDPIDMILQPSSQRVNFLPYWVANSEKWLIQQTLFPDARKNKFLQFLYQRKLHPTSLPWEIGIPLPNMYIIETPPVEWQFYIWYFFLYTRKIGAVISKDEIHRFIFHKLNLYIRFRGLPAISMDEKVQPFNNYISFLTSLGFFKDIKDKLIVVKKPEILKQGNVDRTYRKGIFYSKNKEKIMRFFI</sequence>
<evidence type="ECO:0000259" key="2">
    <source>
        <dbReference type="Pfam" id="PF25164"/>
    </source>
</evidence>
<keyword evidence="5" id="KW-1185">Reference proteome</keyword>
<accession>A0ABW9ZZK6</accession>
<dbReference type="Pfam" id="PF06054">
    <property type="entry name" value="CoiA_nuc"/>
    <property type="match status" value="1"/>
</dbReference>
<name>A0ABW9ZZK6_9BACI</name>
<proteinExistence type="predicted"/>
<evidence type="ECO:0000259" key="3">
    <source>
        <dbReference type="Pfam" id="PF25166"/>
    </source>
</evidence>
<evidence type="ECO:0000313" key="4">
    <source>
        <dbReference type="EMBL" id="NCU16603.1"/>
    </source>
</evidence>
<gene>
    <name evidence="4" type="ORF">GW534_02275</name>
</gene>
<dbReference type="EMBL" id="JAACYS010000005">
    <property type="protein sequence ID" value="NCU16603.1"/>
    <property type="molecule type" value="Genomic_DNA"/>
</dbReference>
<evidence type="ECO:0000259" key="1">
    <source>
        <dbReference type="Pfam" id="PF06054"/>
    </source>
</evidence>
<protein>
    <recommendedName>
        <fullName evidence="6">Competence protein CoiA</fullName>
    </recommendedName>
</protein>
<dbReference type="RefSeq" id="WP_161919439.1">
    <property type="nucleotide sequence ID" value="NZ_JAACYS010000005.1"/>
</dbReference>
<dbReference type="Pfam" id="PF25164">
    <property type="entry name" value="CoiA_N"/>
    <property type="match status" value="1"/>
</dbReference>
<dbReference type="InterPro" id="IPR057253">
    <property type="entry name" value="CoiA-like_N"/>
</dbReference>
<dbReference type="PIRSF" id="PIRSF007487">
    <property type="entry name" value="Competence-induced_CoiA_bac"/>
    <property type="match status" value="1"/>
</dbReference>
<evidence type="ECO:0000313" key="5">
    <source>
        <dbReference type="Proteomes" id="UP000743899"/>
    </source>
</evidence>
<organism evidence="4 5">
    <name type="scientific">Pallidibacillus pasinlerensis</name>
    <dbReference type="NCBI Taxonomy" id="2703818"/>
    <lineage>
        <taxon>Bacteria</taxon>
        <taxon>Bacillati</taxon>
        <taxon>Bacillota</taxon>
        <taxon>Bacilli</taxon>
        <taxon>Bacillales</taxon>
        <taxon>Bacillaceae</taxon>
        <taxon>Pallidibacillus</taxon>
    </lineage>
</organism>
<dbReference type="Proteomes" id="UP000743899">
    <property type="component" value="Unassembled WGS sequence"/>
</dbReference>
<reference evidence="4 5" key="1">
    <citation type="submission" date="2020-01" db="EMBL/GenBank/DDBJ databases">
        <title>A novel Bacillus sp. from Pasinler.</title>
        <authorList>
            <person name="Adiguzel A."/>
            <person name="Ay H."/>
            <person name="Baltaci M.O."/>
        </authorList>
    </citation>
    <scope>NUCLEOTIDE SEQUENCE [LARGE SCALE GENOMIC DNA]</scope>
    <source>
        <strain evidence="4 5">P1</strain>
    </source>
</reference>
<dbReference type="InterPro" id="IPR010330">
    <property type="entry name" value="CoiA_nuc"/>
</dbReference>
<feature type="domain" description="Competence protein CoiA-like N-terminal" evidence="2">
    <location>
        <begin position="16"/>
        <end position="58"/>
    </location>
</feature>
<comment type="caution">
    <text evidence="4">The sequence shown here is derived from an EMBL/GenBank/DDBJ whole genome shotgun (WGS) entry which is preliminary data.</text>
</comment>
<feature type="domain" description="Competence protein CoiA C-terminal" evidence="3">
    <location>
        <begin position="228"/>
        <end position="363"/>
    </location>
</feature>
<dbReference type="InterPro" id="IPR021176">
    <property type="entry name" value="Competence-induced_CoiA"/>
</dbReference>
<feature type="domain" description="Competence protein CoiA nuclease-like" evidence="1">
    <location>
        <begin position="65"/>
        <end position="208"/>
    </location>
</feature>
<dbReference type="Pfam" id="PF25166">
    <property type="entry name" value="CoiA_C"/>
    <property type="match status" value="1"/>
</dbReference>
<dbReference type="InterPro" id="IPR057252">
    <property type="entry name" value="CoiA_C"/>
</dbReference>